<protein>
    <submittedName>
        <fullName evidence="1">Uncharacterized protein</fullName>
    </submittedName>
</protein>
<gene>
    <name evidence="1" type="ORF">E2562_033580</name>
</gene>
<comment type="caution">
    <text evidence="1">The sequence shown here is derived from an EMBL/GenBank/DDBJ whole genome shotgun (WGS) entry which is preliminary data.</text>
</comment>
<name>A0A6G1F130_9ORYZ</name>
<keyword evidence="2" id="KW-1185">Reference proteome</keyword>
<organism evidence="1 2">
    <name type="scientific">Oryza meyeriana var. granulata</name>
    <dbReference type="NCBI Taxonomy" id="110450"/>
    <lineage>
        <taxon>Eukaryota</taxon>
        <taxon>Viridiplantae</taxon>
        <taxon>Streptophyta</taxon>
        <taxon>Embryophyta</taxon>
        <taxon>Tracheophyta</taxon>
        <taxon>Spermatophyta</taxon>
        <taxon>Magnoliopsida</taxon>
        <taxon>Liliopsida</taxon>
        <taxon>Poales</taxon>
        <taxon>Poaceae</taxon>
        <taxon>BOP clade</taxon>
        <taxon>Oryzoideae</taxon>
        <taxon>Oryzeae</taxon>
        <taxon>Oryzinae</taxon>
        <taxon>Oryza</taxon>
        <taxon>Oryza meyeriana</taxon>
    </lineage>
</organism>
<evidence type="ECO:0000313" key="2">
    <source>
        <dbReference type="Proteomes" id="UP000479710"/>
    </source>
</evidence>
<accession>A0A6G1F130</accession>
<dbReference type="EMBL" id="SPHZ02000002">
    <property type="protein sequence ID" value="KAF0930584.1"/>
    <property type="molecule type" value="Genomic_DNA"/>
</dbReference>
<evidence type="ECO:0000313" key="1">
    <source>
        <dbReference type="EMBL" id="KAF0930584.1"/>
    </source>
</evidence>
<dbReference type="AlphaFoldDB" id="A0A6G1F130"/>
<reference evidence="1 2" key="1">
    <citation type="submission" date="2019-11" db="EMBL/GenBank/DDBJ databases">
        <title>Whole genome sequence of Oryza granulata.</title>
        <authorList>
            <person name="Li W."/>
        </authorList>
    </citation>
    <scope>NUCLEOTIDE SEQUENCE [LARGE SCALE GENOMIC DNA]</scope>
    <source>
        <strain evidence="2">cv. Menghai</strain>
        <tissue evidence="1">Leaf</tissue>
    </source>
</reference>
<dbReference type="Proteomes" id="UP000479710">
    <property type="component" value="Unassembled WGS sequence"/>
</dbReference>
<proteinExistence type="predicted"/>
<sequence length="153" mass="17162">MRYLPGCFQDSGGSFHGHHHHYRLRDGDEFYHRSRRQLVYTHASTGLRLVTARDNAGYHTRLPKDHCTCGPVPARDSVCPELVLGAGIGVDSEGDLFDPSQHCTTYYLYHSSCDYSYVCLCTDDDHLCPCGALFSKPDHHDSTRWALLCGDLG</sequence>